<proteinExistence type="predicted"/>
<dbReference type="EMBL" id="CAJNOC010002168">
    <property type="protein sequence ID" value="CAF0916579.1"/>
    <property type="molecule type" value="Genomic_DNA"/>
</dbReference>
<dbReference type="AlphaFoldDB" id="A0A814ALC9"/>
<reference evidence="1" key="1">
    <citation type="submission" date="2021-02" db="EMBL/GenBank/DDBJ databases">
        <authorList>
            <person name="Nowell W R."/>
        </authorList>
    </citation>
    <scope>NUCLEOTIDE SEQUENCE</scope>
    <source>
        <strain evidence="1">Ploen Becks lab</strain>
    </source>
</reference>
<keyword evidence="2" id="KW-1185">Reference proteome</keyword>
<protein>
    <submittedName>
        <fullName evidence="1">Uncharacterized protein</fullName>
    </submittedName>
</protein>
<dbReference type="Proteomes" id="UP000663879">
    <property type="component" value="Unassembled WGS sequence"/>
</dbReference>
<gene>
    <name evidence="1" type="ORF">OXX778_LOCUS12179</name>
</gene>
<evidence type="ECO:0000313" key="1">
    <source>
        <dbReference type="EMBL" id="CAF0916579.1"/>
    </source>
</evidence>
<evidence type="ECO:0000313" key="2">
    <source>
        <dbReference type="Proteomes" id="UP000663879"/>
    </source>
</evidence>
<sequence>MILFVQEQKNCQVFIIHGWLMEQMFPCVYVLLKDKKEVTYNKMIICLRDRLFELGFTVSPNKKTSDYELVSINACSRQFGIKLKGCHFQFLQAGRKAIDTLILDQTVHNVPQQSNTNILVLARGRCRGRGRGRGRGRNKSLSN</sequence>
<dbReference type="OrthoDB" id="93990at2759"/>
<name>A0A814ALC9_9BILA</name>
<organism evidence="1 2">
    <name type="scientific">Brachionus calyciflorus</name>
    <dbReference type="NCBI Taxonomy" id="104777"/>
    <lineage>
        <taxon>Eukaryota</taxon>
        <taxon>Metazoa</taxon>
        <taxon>Spiralia</taxon>
        <taxon>Gnathifera</taxon>
        <taxon>Rotifera</taxon>
        <taxon>Eurotatoria</taxon>
        <taxon>Monogononta</taxon>
        <taxon>Pseudotrocha</taxon>
        <taxon>Ploima</taxon>
        <taxon>Brachionidae</taxon>
        <taxon>Brachionus</taxon>
    </lineage>
</organism>
<accession>A0A814ALC9</accession>
<comment type="caution">
    <text evidence="1">The sequence shown here is derived from an EMBL/GenBank/DDBJ whole genome shotgun (WGS) entry which is preliminary data.</text>
</comment>